<dbReference type="Proteomes" id="UP000015102">
    <property type="component" value="Unassembled WGS sequence"/>
</dbReference>
<name>T1GWX5_MEGSC</name>
<dbReference type="HOGENOM" id="CLU_1483638_0_0_1"/>
<organism evidence="1 2">
    <name type="scientific">Megaselia scalaris</name>
    <name type="common">Humpbacked fly</name>
    <name type="synonym">Phora scalaris</name>
    <dbReference type="NCBI Taxonomy" id="36166"/>
    <lineage>
        <taxon>Eukaryota</taxon>
        <taxon>Metazoa</taxon>
        <taxon>Ecdysozoa</taxon>
        <taxon>Arthropoda</taxon>
        <taxon>Hexapoda</taxon>
        <taxon>Insecta</taxon>
        <taxon>Pterygota</taxon>
        <taxon>Neoptera</taxon>
        <taxon>Endopterygota</taxon>
        <taxon>Diptera</taxon>
        <taxon>Brachycera</taxon>
        <taxon>Muscomorpha</taxon>
        <taxon>Platypezoidea</taxon>
        <taxon>Phoridae</taxon>
        <taxon>Megaseliini</taxon>
        <taxon>Megaselia</taxon>
    </lineage>
</organism>
<reference evidence="2" key="1">
    <citation type="submission" date="2013-02" db="EMBL/GenBank/DDBJ databases">
        <authorList>
            <person name="Hughes D."/>
        </authorList>
    </citation>
    <scope>NUCLEOTIDE SEQUENCE</scope>
    <source>
        <strain>Durham</strain>
        <strain evidence="2">NC isolate 2 -- Noor lab</strain>
    </source>
</reference>
<evidence type="ECO:0000313" key="2">
    <source>
        <dbReference type="Proteomes" id="UP000015102"/>
    </source>
</evidence>
<proteinExistence type="predicted"/>
<keyword evidence="2" id="KW-1185">Reference proteome</keyword>
<accession>T1GWX5</accession>
<dbReference type="GO" id="GO:0005737">
    <property type="term" value="C:cytoplasm"/>
    <property type="evidence" value="ECO:0007669"/>
    <property type="project" value="TreeGrafter"/>
</dbReference>
<dbReference type="InterPro" id="IPR051436">
    <property type="entry name" value="Autophagy-related_EPG5"/>
</dbReference>
<dbReference type="AlphaFoldDB" id="T1GWX5"/>
<reference evidence="1" key="2">
    <citation type="submission" date="2015-06" db="UniProtKB">
        <authorList>
            <consortium name="EnsemblMetazoa"/>
        </authorList>
    </citation>
    <scope>IDENTIFICATION</scope>
</reference>
<sequence>MNSLNGNYKDQINGLYENVQYVVKKNKLCNNNQGCSGAAVFQMTLSQSKINKNVQRKIDQNREKYNALVEEIVSKDYKSLVLNLESLEITVKSLLSPNADPSVTTDIAIHFFYEVIKKYNDDIQNFSPTSETCNTILGELGTFVQNNQETEGLKILELALQRPQKPLRTISLKCTNLLLIPI</sequence>
<dbReference type="PANTHER" id="PTHR31139">
    <property type="entry name" value="ECTOPIC P GRANULES PROTEIN 5 HOMOLOG"/>
    <property type="match status" value="1"/>
</dbReference>
<dbReference type="EMBL" id="CAQQ02391241">
    <property type="status" value="NOT_ANNOTATED_CDS"/>
    <property type="molecule type" value="Genomic_DNA"/>
</dbReference>
<dbReference type="GO" id="GO:0097352">
    <property type="term" value="P:autophagosome maturation"/>
    <property type="evidence" value="ECO:0007669"/>
    <property type="project" value="TreeGrafter"/>
</dbReference>
<protein>
    <submittedName>
        <fullName evidence="1">Uncharacterized protein</fullName>
    </submittedName>
</protein>
<dbReference type="STRING" id="36166.T1GWX5"/>
<dbReference type="EnsemblMetazoa" id="MESCA008310-RA">
    <property type="protein sequence ID" value="MESCA008310-PA"/>
    <property type="gene ID" value="MESCA008310"/>
</dbReference>
<dbReference type="PANTHER" id="PTHR31139:SF4">
    <property type="entry name" value="ECTOPIC P GRANULES PROTEIN 5 HOMOLOG"/>
    <property type="match status" value="1"/>
</dbReference>
<evidence type="ECO:0000313" key="1">
    <source>
        <dbReference type="EnsemblMetazoa" id="MESCA008310-PA"/>
    </source>
</evidence>